<feature type="domain" description="HTH cro/C1-type" evidence="1">
    <location>
        <begin position="1"/>
        <end position="45"/>
    </location>
</feature>
<evidence type="ECO:0000259" key="1">
    <source>
        <dbReference type="PROSITE" id="PS50943"/>
    </source>
</evidence>
<dbReference type="Gene3D" id="1.10.260.40">
    <property type="entry name" value="lambda repressor-like DNA-binding domains"/>
    <property type="match status" value="1"/>
</dbReference>
<dbReference type="InterPro" id="IPR001387">
    <property type="entry name" value="Cro/C1-type_HTH"/>
</dbReference>
<dbReference type="KEGG" id="atl:Athai_68030"/>
<evidence type="ECO:0000313" key="3">
    <source>
        <dbReference type="Proteomes" id="UP000611640"/>
    </source>
</evidence>
<dbReference type="Pfam" id="PF19054">
    <property type="entry name" value="DUF5753"/>
    <property type="match status" value="1"/>
</dbReference>
<accession>A0A7R7DWS3</accession>
<dbReference type="CDD" id="cd00093">
    <property type="entry name" value="HTH_XRE"/>
    <property type="match status" value="1"/>
</dbReference>
<dbReference type="Pfam" id="PF13560">
    <property type="entry name" value="HTH_31"/>
    <property type="match status" value="1"/>
</dbReference>
<dbReference type="InterPro" id="IPR043917">
    <property type="entry name" value="DUF5753"/>
</dbReference>
<dbReference type="PROSITE" id="PS50943">
    <property type="entry name" value="HTH_CROC1"/>
    <property type="match status" value="1"/>
</dbReference>
<reference evidence="2 3" key="1">
    <citation type="submission" date="2020-08" db="EMBL/GenBank/DDBJ databases">
        <title>Whole genome shotgun sequence of Actinocatenispora thailandica NBRC 105041.</title>
        <authorList>
            <person name="Komaki H."/>
            <person name="Tamura T."/>
        </authorList>
    </citation>
    <scope>NUCLEOTIDE SEQUENCE [LARGE SCALE GENOMIC DNA]</scope>
    <source>
        <strain evidence="2 3">NBRC 105041</strain>
    </source>
</reference>
<name>A0A7R7DWS3_9ACTN</name>
<dbReference type="Proteomes" id="UP000611640">
    <property type="component" value="Chromosome"/>
</dbReference>
<dbReference type="AlphaFoldDB" id="A0A7R7DWS3"/>
<gene>
    <name evidence="2" type="ORF">Athai_68030</name>
</gene>
<proteinExistence type="predicted"/>
<sequence length="257" mass="29054">MSVEQLAGQAEVAVSTINRIESGKMGAKLATLKTIMDVLKVPDDRREVIRSLARHATTAAWWQPYTGDGVLPDWFELYVDLEEEASDLAIFDPQYVNGLVQTENYAREMYRIGRRDDPDDTIERLVAVRMERQRRLVDGGMSLRLIMDESVLGKQFGGRDVMRAQLQRLLDLADLRRVEMQLLPTEGQPGIIGGFHMLDFPDPNDPPVVYIEHEAGAWYLEKPPQIHAYARAYDRLRAAALSPQASVAHVAQLVKEL</sequence>
<protein>
    <submittedName>
        <fullName evidence="2">Transcriptional regulator</fullName>
    </submittedName>
</protein>
<organism evidence="2 3">
    <name type="scientific">Actinocatenispora thailandica</name>
    <dbReference type="NCBI Taxonomy" id="227318"/>
    <lineage>
        <taxon>Bacteria</taxon>
        <taxon>Bacillati</taxon>
        <taxon>Actinomycetota</taxon>
        <taxon>Actinomycetes</taxon>
        <taxon>Micromonosporales</taxon>
        <taxon>Micromonosporaceae</taxon>
        <taxon>Actinocatenispora</taxon>
    </lineage>
</organism>
<keyword evidence="3" id="KW-1185">Reference proteome</keyword>
<dbReference type="SUPFAM" id="SSF47413">
    <property type="entry name" value="lambda repressor-like DNA-binding domains"/>
    <property type="match status" value="1"/>
</dbReference>
<dbReference type="InterPro" id="IPR010982">
    <property type="entry name" value="Lambda_DNA-bd_dom_sf"/>
</dbReference>
<dbReference type="GO" id="GO:0003677">
    <property type="term" value="F:DNA binding"/>
    <property type="evidence" value="ECO:0007669"/>
    <property type="project" value="InterPro"/>
</dbReference>
<evidence type="ECO:0000313" key="2">
    <source>
        <dbReference type="EMBL" id="BCJ39300.1"/>
    </source>
</evidence>
<dbReference type="EMBL" id="AP023355">
    <property type="protein sequence ID" value="BCJ39300.1"/>
    <property type="molecule type" value="Genomic_DNA"/>
</dbReference>